<dbReference type="PANTHER" id="PTHR14042:SF24">
    <property type="entry name" value="PROTEIN DOPEY-1 HOMOLOG"/>
    <property type="match status" value="1"/>
</dbReference>
<evidence type="ECO:0000256" key="2">
    <source>
        <dbReference type="ARBA" id="ARBA00022448"/>
    </source>
</evidence>
<dbReference type="GO" id="GO:0000139">
    <property type="term" value="C:Golgi membrane"/>
    <property type="evidence" value="ECO:0007669"/>
    <property type="project" value="UniProtKB-SubCell"/>
</dbReference>
<dbReference type="InterPro" id="IPR056458">
    <property type="entry name" value="TPR_DOP1_M"/>
</dbReference>
<evidence type="ECO:0000256" key="5">
    <source>
        <dbReference type="ARBA" id="ARBA00023136"/>
    </source>
</evidence>
<protein>
    <submittedName>
        <fullName evidence="11">Dopey_N domain-containing protein</fullName>
    </submittedName>
</protein>
<evidence type="ECO:0000256" key="4">
    <source>
        <dbReference type="ARBA" id="ARBA00023034"/>
    </source>
</evidence>
<keyword evidence="10" id="KW-1185">Reference proteome</keyword>
<evidence type="ECO:0000259" key="7">
    <source>
        <dbReference type="Pfam" id="PF04118"/>
    </source>
</evidence>
<keyword evidence="5" id="KW-0472">Membrane</keyword>
<dbReference type="GO" id="GO:0015031">
    <property type="term" value="P:protein transport"/>
    <property type="evidence" value="ECO:0007669"/>
    <property type="project" value="UniProtKB-KW"/>
</dbReference>
<dbReference type="GO" id="GO:0005802">
    <property type="term" value="C:trans-Golgi network"/>
    <property type="evidence" value="ECO:0007669"/>
    <property type="project" value="TreeGrafter"/>
</dbReference>
<evidence type="ECO:0000259" key="8">
    <source>
        <dbReference type="Pfam" id="PF24597"/>
    </source>
</evidence>
<gene>
    <name evidence="9" type="ORF">SBAD_LOCUS7347</name>
</gene>
<dbReference type="EMBL" id="UZAM01010545">
    <property type="protein sequence ID" value="VDP12774.1"/>
    <property type="molecule type" value="Genomic_DNA"/>
</dbReference>
<keyword evidence="3" id="KW-0653">Protein transport</keyword>
<dbReference type="GO" id="GO:0005768">
    <property type="term" value="C:endosome"/>
    <property type="evidence" value="ECO:0007669"/>
    <property type="project" value="TreeGrafter"/>
</dbReference>
<evidence type="ECO:0000313" key="11">
    <source>
        <dbReference type="WBParaSite" id="SBAD_0000762101-mRNA-1"/>
    </source>
</evidence>
<dbReference type="OrthoDB" id="297643at2759"/>
<reference evidence="9 10" key="2">
    <citation type="submission" date="2018-11" db="EMBL/GenBank/DDBJ databases">
        <authorList>
            <consortium name="Pathogen Informatics"/>
        </authorList>
    </citation>
    <scope>NUCLEOTIDE SEQUENCE [LARGE SCALE GENOMIC DNA]</scope>
</reference>
<dbReference type="PANTHER" id="PTHR14042">
    <property type="entry name" value="DOPEY-RELATED"/>
    <property type="match status" value="1"/>
</dbReference>
<evidence type="ECO:0000313" key="10">
    <source>
        <dbReference type="Proteomes" id="UP000270296"/>
    </source>
</evidence>
<comment type="subcellular location">
    <subcellularLocation>
        <location evidence="1">Golgi apparatus membrane</location>
        <topology evidence="1">Peripheral membrane protein</topology>
    </subcellularLocation>
</comment>
<dbReference type="Pfam" id="PF04118">
    <property type="entry name" value="Dopey_N"/>
    <property type="match status" value="1"/>
</dbReference>
<dbReference type="GO" id="GO:0005829">
    <property type="term" value="C:cytosol"/>
    <property type="evidence" value="ECO:0007669"/>
    <property type="project" value="GOC"/>
</dbReference>
<sequence>MLAMERPELAADSKYRAYVSSVEKTLKLFEDPNEWADLIAALGKLCKVLHTFSKFKTVPRCIIVSKRLSQCLHPSLPSGVHLKALECYRKIFDILGVDGLACQLNLFSAGLYPLMLNASITVKKALFDIYEKYFIALGAQLKPGLSGFLCGVLPAAEEGSEFFERSLNMLSQVCDAVGAEEFYSALWNCVIFSSQTRLPALTYVLAKFDRRLTFTDQKFIMGHNLEEMVEALCCAAKDGSPLVQRHLLDFLSAAMPLDSTFCDERHLRRILGFSIFILLKRDVSLNRRLYTWVLGKQKVEPNCDLAFFRDVTFSMLTEALKEMLNSASLISECVKILRLLTFLQDKPAVGRPVLERLLFPSLRVIMAMNDADDRLCSSQGSAATGELLKSLSILLDTLEPGFLWTYLQQRLSGVGHQFSTTSTLPDPDCELQIVELCNMQLFFLRDCTLMPCTSVSLQRFANLISSYLSLIVERAEAMILVPQAFESLVEVVIAVCRYVNESKISPDCMSNEADQRSLLGSTSESKRIVFPAMQASGRTIFVSLLKVGLRTFGICFRISRWS</sequence>
<keyword evidence="4" id="KW-0333">Golgi apparatus</keyword>
<dbReference type="Proteomes" id="UP000270296">
    <property type="component" value="Unassembled WGS sequence"/>
</dbReference>
<evidence type="ECO:0000313" key="9">
    <source>
        <dbReference type="EMBL" id="VDP12774.1"/>
    </source>
</evidence>
<feature type="domain" description="DOP1-like middle TPR" evidence="8">
    <location>
        <begin position="307"/>
        <end position="411"/>
    </location>
</feature>
<dbReference type="GO" id="GO:0006895">
    <property type="term" value="P:Golgi to endosome transport"/>
    <property type="evidence" value="ECO:0007669"/>
    <property type="project" value="InterPro"/>
</dbReference>
<keyword evidence="2" id="KW-0813">Transport</keyword>
<evidence type="ECO:0000256" key="6">
    <source>
        <dbReference type="ARBA" id="ARBA00046326"/>
    </source>
</evidence>
<dbReference type="InterPro" id="IPR007249">
    <property type="entry name" value="DOP1_N"/>
</dbReference>
<accession>A0A183IUQ0</accession>
<comment type="similarity">
    <text evidence="6">Belongs to the DOP1 family.</text>
</comment>
<dbReference type="WBParaSite" id="SBAD_0000762101-mRNA-1">
    <property type="protein sequence ID" value="SBAD_0000762101-mRNA-1"/>
    <property type="gene ID" value="SBAD_0000762101"/>
</dbReference>
<dbReference type="Pfam" id="PF24597">
    <property type="entry name" value="TPR_DOP1_M"/>
    <property type="match status" value="1"/>
</dbReference>
<reference evidence="11" key="1">
    <citation type="submission" date="2016-06" db="UniProtKB">
        <authorList>
            <consortium name="WormBaseParasite"/>
        </authorList>
    </citation>
    <scope>IDENTIFICATION</scope>
</reference>
<evidence type="ECO:0000256" key="1">
    <source>
        <dbReference type="ARBA" id="ARBA00004395"/>
    </source>
</evidence>
<dbReference type="InterPro" id="IPR040314">
    <property type="entry name" value="DOP1"/>
</dbReference>
<dbReference type="AlphaFoldDB" id="A0A183IUQ0"/>
<proteinExistence type="inferred from homology"/>
<name>A0A183IUQ0_9BILA</name>
<organism evidence="11">
    <name type="scientific">Soboliphyme baturini</name>
    <dbReference type="NCBI Taxonomy" id="241478"/>
    <lineage>
        <taxon>Eukaryota</taxon>
        <taxon>Metazoa</taxon>
        <taxon>Ecdysozoa</taxon>
        <taxon>Nematoda</taxon>
        <taxon>Enoplea</taxon>
        <taxon>Dorylaimia</taxon>
        <taxon>Dioctophymatida</taxon>
        <taxon>Dioctophymatoidea</taxon>
        <taxon>Soboliphymatidae</taxon>
        <taxon>Soboliphyme</taxon>
    </lineage>
</organism>
<feature type="domain" description="DOP1 N-terminal" evidence="7">
    <location>
        <begin position="12"/>
        <end position="297"/>
    </location>
</feature>
<evidence type="ECO:0000256" key="3">
    <source>
        <dbReference type="ARBA" id="ARBA00022927"/>
    </source>
</evidence>